<dbReference type="Proteomes" id="UP000267606">
    <property type="component" value="Unassembled WGS sequence"/>
</dbReference>
<reference evidence="2 3" key="2">
    <citation type="submission" date="2018-11" db="EMBL/GenBank/DDBJ databases">
        <authorList>
            <consortium name="Pathogen Informatics"/>
        </authorList>
    </citation>
    <scope>NUCLEOTIDE SEQUENCE [LARGE SCALE GENOMIC DNA]</scope>
</reference>
<evidence type="ECO:0000313" key="2">
    <source>
        <dbReference type="EMBL" id="VDO65865.1"/>
    </source>
</evidence>
<feature type="domain" description="DUF7636" evidence="1">
    <location>
        <begin position="19"/>
        <end position="114"/>
    </location>
</feature>
<keyword evidence="3" id="KW-1185">Reference proteome</keyword>
<dbReference type="WBParaSite" id="OFLC_0001010401-mRNA-1">
    <property type="protein sequence ID" value="OFLC_0001010401-mRNA-1"/>
    <property type="gene ID" value="OFLC_0001010401"/>
</dbReference>
<evidence type="ECO:0000259" key="1">
    <source>
        <dbReference type="Pfam" id="PF24642"/>
    </source>
</evidence>
<name>A0A183HRJ3_9BILA</name>
<organism evidence="4">
    <name type="scientific">Onchocerca flexuosa</name>
    <dbReference type="NCBI Taxonomy" id="387005"/>
    <lineage>
        <taxon>Eukaryota</taxon>
        <taxon>Metazoa</taxon>
        <taxon>Ecdysozoa</taxon>
        <taxon>Nematoda</taxon>
        <taxon>Chromadorea</taxon>
        <taxon>Rhabditida</taxon>
        <taxon>Spirurina</taxon>
        <taxon>Spiruromorpha</taxon>
        <taxon>Filarioidea</taxon>
        <taxon>Onchocercidae</taxon>
        <taxon>Onchocerca</taxon>
    </lineage>
</organism>
<gene>
    <name evidence="2" type="ORF">OFLC_LOCUS10105</name>
</gene>
<evidence type="ECO:0000313" key="4">
    <source>
        <dbReference type="WBParaSite" id="OFLC_0001010401-mRNA-1"/>
    </source>
</evidence>
<proteinExistence type="predicted"/>
<sequence length="115" mass="13477">MMTYLIVKLRKIYSFQFGTIEIESFMIELPIESSLQLAKFREKAHKHSGVKYLQLRQVTHRKKDRIIVSAVGTLDSLHRLRDLLSVRPSVNSFANYKESSDIISRLILERLEKLD</sequence>
<evidence type="ECO:0000313" key="3">
    <source>
        <dbReference type="Proteomes" id="UP000267606"/>
    </source>
</evidence>
<reference evidence="4" key="1">
    <citation type="submission" date="2016-06" db="UniProtKB">
        <authorList>
            <consortium name="WormBaseParasite"/>
        </authorList>
    </citation>
    <scope>IDENTIFICATION</scope>
</reference>
<dbReference type="InterPro" id="IPR056053">
    <property type="entry name" value="DUF7636"/>
</dbReference>
<dbReference type="EMBL" id="UZAJ01013132">
    <property type="protein sequence ID" value="VDO65865.1"/>
    <property type="molecule type" value="Genomic_DNA"/>
</dbReference>
<dbReference type="AlphaFoldDB" id="A0A183HRJ3"/>
<dbReference type="Pfam" id="PF24642">
    <property type="entry name" value="DUF7636"/>
    <property type="match status" value="1"/>
</dbReference>
<protein>
    <submittedName>
        <fullName evidence="4">Transcriptional regulator</fullName>
    </submittedName>
</protein>
<dbReference type="STRING" id="387005.A0A183HRJ3"/>
<accession>A0A183HRJ3</accession>